<protein>
    <recommendedName>
        <fullName evidence="11">RNA polymerase sigma factor (Sigma-70 family)</fullName>
    </recommendedName>
</protein>
<accession>A0ABS6UH60</accession>
<gene>
    <name evidence="9" type="ORF">I4I82_28210</name>
</gene>
<feature type="domain" description="RNA polymerase sigma-70 region 2" evidence="7">
    <location>
        <begin position="175"/>
        <end position="237"/>
    </location>
</feature>
<dbReference type="RefSeq" id="WP_218596240.1">
    <property type="nucleotide sequence ID" value="NZ_JADQDE010000366.1"/>
</dbReference>
<keyword evidence="4" id="KW-0238">DNA-binding</keyword>
<evidence type="ECO:0008006" key="11">
    <source>
        <dbReference type="Google" id="ProtNLM"/>
    </source>
</evidence>
<dbReference type="Proteomes" id="UP000694300">
    <property type="component" value="Unassembled WGS sequence"/>
</dbReference>
<keyword evidence="3" id="KW-0731">Sigma factor</keyword>
<evidence type="ECO:0000256" key="6">
    <source>
        <dbReference type="SAM" id="MobiDB-lite"/>
    </source>
</evidence>
<comment type="caution">
    <text evidence="9">The sequence shown here is derived from an EMBL/GenBank/DDBJ whole genome shotgun (WGS) entry which is preliminary data.</text>
</comment>
<evidence type="ECO:0000313" key="9">
    <source>
        <dbReference type="EMBL" id="MBW0131537.1"/>
    </source>
</evidence>
<dbReference type="InterPro" id="IPR039425">
    <property type="entry name" value="RNA_pol_sigma-70-like"/>
</dbReference>
<feature type="domain" description="RNA polymerase sigma factor 70 region 4 type 2" evidence="8">
    <location>
        <begin position="259"/>
        <end position="306"/>
    </location>
</feature>
<evidence type="ECO:0000256" key="3">
    <source>
        <dbReference type="ARBA" id="ARBA00023082"/>
    </source>
</evidence>
<dbReference type="PANTHER" id="PTHR43133">
    <property type="entry name" value="RNA POLYMERASE ECF-TYPE SIGMA FACTO"/>
    <property type="match status" value="1"/>
</dbReference>
<evidence type="ECO:0000259" key="8">
    <source>
        <dbReference type="Pfam" id="PF08281"/>
    </source>
</evidence>
<dbReference type="Pfam" id="PF04542">
    <property type="entry name" value="Sigma70_r2"/>
    <property type="match status" value="1"/>
</dbReference>
<dbReference type="InterPro" id="IPR013249">
    <property type="entry name" value="RNA_pol_sigma70_r4_t2"/>
</dbReference>
<organism evidence="9 10">
    <name type="scientific">Pseudonocardia oceani</name>
    <dbReference type="NCBI Taxonomy" id="2792013"/>
    <lineage>
        <taxon>Bacteria</taxon>
        <taxon>Bacillati</taxon>
        <taxon>Actinomycetota</taxon>
        <taxon>Actinomycetes</taxon>
        <taxon>Pseudonocardiales</taxon>
        <taxon>Pseudonocardiaceae</taxon>
        <taxon>Pseudonocardia</taxon>
    </lineage>
</organism>
<feature type="compositionally biased region" description="Basic and acidic residues" evidence="6">
    <location>
        <begin position="1"/>
        <end position="11"/>
    </location>
</feature>
<sequence length="342" mass="35612">MSAQVEHRADGTDGEQGLQEEPHAQGPRVDEPAADDSGSTREAGSAPEAGAPEADAPEADGEPASGPVEAPTTVAEAPTTSVGSGEAATAYAPTAYAAPVSGGSPVADPYAPTAYAPGPVNAAPSTPAPSTPGPSTPAPYQPYAPASGGSAPVVVQDAPAPSPASLRIDFGAHMEANYQRLVAQLYAITLDAGEAHDVVQDAYSRAWRKWSEIRVGPDPTGWIRRVAVRSTQRGWRRVLERVGLTRTQPVGDGDARTAALLGALGRLNIAERRAVVLFHMVGMSRRDIASLEQVPAETVRDRLRRAHQVVSEGMADELPSVLGVAPAYDDPYTPHAGAERQY</sequence>
<feature type="compositionally biased region" description="Pro residues" evidence="6">
    <location>
        <begin position="126"/>
        <end position="142"/>
    </location>
</feature>
<comment type="similarity">
    <text evidence="1">Belongs to the sigma-70 factor family. ECF subfamily.</text>
</comment>
<evidence type="ECO:0000256" key="1">
    <source>
        <dbReference type="ARBA" id="ARBA00010641"/>
    </source>
</evidence>
<evidence type="ECO:0000259" key="7">
    <source>
        <dbReference type="Pfam" id="PF04542"/>
    </source>
</evidence>
<evidence type="ECO:0000313" key="10">
    <source>
        <dbReference type="Proteomes" id="UP000694300"/>
    </source>
</evidence>
<name>A0ABS6UH60_9PSEU</name>
<dbReference type="InterPro" id="IPR007627">
    <property type="entry name" value="RNA_pol_sigma70_r2"/>
</dbReference>
<feature type="region of interest" description="Disordered" evidence="6">
    <location>
        <begin position="121"/>
        <end position="158"/>
    </location>
</feature>
<dbReference type="PANTHER" id="PTHR43133:SF50">
    <property type="entry name" value="ECF RNA POLYMERASE SIGMA FACTOR SIGM"/>
    <property type="match status" value="1"/>
</dbReference>
<keyword evidence="10" id="KW-1185">Reference proteome</keyword>
<evidence type="ECO:0000256" key="2">
    <source>
        <dbReference type="ARBA" id="ARBA00023015"/>
    </source>
</evidence>
<keyword evidence="2" id="KW-0805">Transcription regulation</keyword>
<proteinExistence type="inferred from homology"/>
<dbReference type="EMBL" id="JADQDF010000001">
    <property type="protein sequence ID" value="MBW0131537.1"/>
    <property type="molecule type" value="Genomic_DNA"/>
</dbReference>
<keyword evidence="5" id="KW-0804">Transcription</keyword>
<feature type="compositionally biased region" description="Basic and acidic residues" evidence="6">
    <location>
        <begin position="20"/>
        <end position="31"/>
    </location>
</feature>
<dbReference type="Pfam" id="PF08281">
    <property type="entry name" value="Sigma70_r4_2"/>
    <property type="match status" value="1"/>
</dbReference>
<evidence type="ECO:0000256" key="5">
    <source>
        <dbReference type="ARBA" id="ARBA00023163"/>
    </source>
</evidence>
<feature type="compositionally biased region" description="Low complexity" evidence="6">
    <location>
        <begin position="42"/>
        <end position="54"/>
    </location>
</feature>
<feature type="region of interest" description="Disordered" evidence="6">
    <location>
        <begin position="1"/>
        <end position="86"/>
    </location>
</feature>
<reference evidence="9 10" key="1">
    <citation type="submission" date="2020-11" db="EMBL/GenBank/DDBJ databases">
        <title>Pseudonocardia abyssalis sp. nov. and Pseudonocardia oceani sp. nov., description and phylogenomic analysis of two novel actinomycetes isolated from the deep Southern Ocean.</title>
        <authorList>
            <person name="Parra J."/>
        </authorList>
    </citation>
    <scope>NUCLEOTIDE SEQUENCE [LARGE SCALE GENOMIC DNA]</scope>
    <source>
        <strain evidence="10">KRD185</strain>
    </source>
</reference>
<evidence type="ECO:0000256" key="4">
    <source>
        <dbReference type="ARBA" id="ARBA00023125"/>
    </source>
</evidence>
<feature type="compositionally biased region" description="Low complexity" evidence="6">
    <location>
        <begin position="62"/>
        <end position="80"/>
    </location>
</feature>